<evidence type="ECO:0000313" key="2">
    <source>
        <dbReference type="EMBL" id="SDD75848.1"/>
    </source>
</evidence>
<sequence>MDGNSRDFVLLEGDVAVAVTREERHQDILSGWNSGASVTAELAWCTIASGKYQGERAVEVRIGGHRVGELTYLMSRRYEPMIDRVLERGGRPGCAALIQAGDRKLEVLLRLPSHTTGTEPTVPTMIPVQREQTRYLPAVTASPPAEPPPPPAHEEQAPPPWRKPLWIAVAVVAVLVFGGLLSAGGDSEEPSSPVADSTTAEPATAVTTTSSTVAEPAPSTVEPVPDEPASEAAEPPPPPEAPEPVEPSAPAPPPPPPVEPPAPVSQCDPNYTGCVPIASDVDCAGGSGNGPAYVSGPVEVVGSDIYGLDSDGDGIACE</sequence>
<dbReference type="Proteomes" id="UP000199494">
    <property type="component" value="Unassembled WGS sequence"/>
</dbReference>
<dbReference type="AlphaFoldDB" id="A0A1G6XCG7"/>
<reference evidence="2 3" key="1">
    <citation type="submission" date="2016-10" db="EMBL/GenBank/DDBJ databases">
        <authorList>
            <person name="de Groot N.N."/>
        </authorList>
    </citation>
    <scope>NUCLEOTIDE SEQUENCE [LARGE SCALE GENOMIC DNA]</scope>
    <source>
        <strain evidence="2 3">CGMCC 4.5506</strain>
    </source>
</reference>
<protein>
    <submittedName>
        <fullName evidence="2">Uncharacterized protein</fullName>
    </submittedName>
</protein>
<dbReference type="OrthoDB" id="9812156at2"/>
<dbReference type="EMBL" id="FMZE01000012">
    <property type="protein sequence ID" value="SDD75848.1"/>
    <property type="molecule type" value="Genomic_DNA"/>
</dbReference>
<dbReference type="STRING" id="530584.SAMN05421630_11218"/>
<feature type="compositionally biased region" description="Low complexity" evidence="1">
    <location>
        <begin position="197"/>
        <end position="223"/>
    </location>
</feature>
<gene>
    <name evidence="2" type="ORF">SAMN05421630_11218</name>
</gene>
<evidence type="ECO:0000256" key="1">
    <source>
        <dbReference type="SAM" id="MobiDB-lite"/>
    </source>
</evidence>
<proteinExistence type="predicted"/>
<feature type="region of interest" description="Disordered" evidence="1">
    <location>
        <begin position="184"/>
        <end position="271"/>
    </location>
</feature>
<evidence type="ECO:0000313" key="3">
    <source>
        <dbReference type="Proteomes" id="UP000199494"/>
    </source>
</evidence>
<organism evidence="2 3">
    <name type="scientific">Prauserella marina</name>
    <dbReference type="NCBI Taxonomy" id="530584"/>
    <lineage>
        <taxon>Bacteria</taxon>
        <taxon>Bacillati</taxon>
        <taxon>Actinomycetota</taxon>
        <taxon>Actinomycetes</taxon>
        <taxon>Pseudonocardiales</taxon>
        <taxon>Pseudonocardiaceae</taxon>
        <taxon>Prauserella</taxon>
    </lineage>
</organism>
<feature type="compositionally biased region" description="Pro residues" evidence="1">
    <location>
        <begin position="144"/>
        <end position="159"/>
    </location>
</feature>
<name>A0A1G6XCG7_9PSEU</name>
<keyword evidence="3" id="KW-1185">Reference proteome</keyword>
<dbReference type="PRINTS" id="PR01217">
    <property type="entry name" value="PRICHEXTENSN"/>
</dbReference>
<dbReference type="RefSeq" id="WP_143021449.1">
    <property type="nucleotide sequence ID" value="NZ_CP016353.1"/>
</dbReference>
<accession>A0A1G6XCG7</accession>
<feature type="compositionally biased region" description="Pro residues" evidence="1">
    <location>
        <begin position="234"/>
        <end position="263"/>
    </location>
</feature>
<feature type="region of interest" description="Disordered" evidence="1">
    <location>
        <begin position="139"/>
        <end position="159"/>
    </location>
</feature>